<accession>A0A8S5NXN8</accession>
<evidence type="ECO:0000313" key="1">
    <source>
        <dbReference type="EMBL" id="DAD99505.1"/>
    </source>
</evidence>
<proteinExistence type="predicted"/>
<organism evidence="1">
    <name type="scientific">Myoviridae sp. cts9u10</name>
    <dbReference type="NCBI Taxonomy" id="2825187"/>
    <lineage>
        <taxon>Viruses</taxon>
        <taxon>Duplodnaviria</taxon>
        <taxon>Heunggongvirae</taxon>
        <taxon>Uroviricota</taxon>
        <taxon>Caudoviricetes</taxon>
    </lineage>
</organism>
<sequence length="33" mass="3878">MQCLYSRSLLLQQRNLSLGEYLNINLEETSNSF</sequence>
<name>A0A8S5NXN8_9CAUD</name>
<protein>
    <submittedName>
        <fullName evidence="1">Uncharacterized protein</fullName>
    </submittedName>
</protein>
<reference evidence="1" key="1">
    <citation type="journal article" date="2021" name="Proc. Natl. Acad. Sci. U.S.A.">
        <title>A Catalog of Tens of Thousands of Viruses from Human Metagenomes Reveals Hidden Associations with Chronic Diseases.</title>
        <authorList>
            <person name="Tisza M.J."/>
            <person name="Buck C.B."/>
        </authorList>
    </citation>
    <scope>NUCLEOTIDE SEQUENCE</scope>
    <source>
        <strain evidence="1">Cts9u10</strain>
    </source>
</reference>
<dbReference type="EMBL" id="BK015286">
    <property type="protein sequence ID" value="DAD99505.1"/>
    <property type="molecule type" value="Genomic_DNA"/>
</dbReference>